<dbReference type="PROSITE" id="PS50102">
    <property type="entry name" value="RRM"/>
    <property type="match status" value="1"/>
</dbReference>
<protein>
    <submittedName>
        <fullName evidence="5">WGS project CCBQ000000000 data, contig 00098</fullName>
    </submittedName>
</protein>
<gene>
    <name evidence="5" type="ORF">KLDO_g1755</name>
</gene>
<dbReference type="SUPFAM" id="SSF54928">
    <property type="entry name" value="RNA-binding domain, RBD"/>
    <property type="match status" value="1"/>
</dbReference>
<feature type="compositionally biased region" description="Polar residues" evidence="3">
    <location>
        <begin position="858"/>
        <end position="867"/>
    </location>
</feature>
<feature type="region of interest" description="Disordered" evidence="3">
    <location>
        <begin position="1059"/>
        <end position="1103"/>
    </location>
</feature>
<dbReference type="InterPro" id="IPR018885">
    <property type="entry name" value="mRNA-bd_dom"/>
</dbReference>
<evidence type="ECO:0000256" key="3">
    <source>
        <dbReference type="SAM" id="MobiDB-lite"/>
    </source>
</evidence>
<feature type="region of interest" description="Disordered" evidence="3">
    <location>
        <begin position="478"/>
        <end position="514"/>
    </location>
</feature>
<feature type="compositionally biased region" description="Polar residues" evidence="3">
    <location>
        <begin position="182"/>
        <end position="196"/>
    </location>
</feature>
<evidence type="ECO:0000256" key="1">
    <source>
        <dbReference type="ARBA" id="ARBA00022884"/>
    </source>
</evidence>
<dbReference type="GO" id="GO:0010468">
    <property type="term" value="P:regulation of gene expression"/>
    <property type="evidence" value="ECO:0007669"/>
    <property type="project" value="UniProtKB-ARBA"/>
</dbReference>
<dbReference type="InterPro" id="IPR035979">
    <property type="entry name" value="RBD_domain_sf"/>
</dbReference>
<dbReference type="Proteomes" id="UP000031516">
    <property type="component" value="Unassembled WGS sequence"/>
</dbReference>
<keyword evidence="1 2" id="KW-0694">RNA-binding</keyword>
<dbReference type="FunFam" id="3.30.70.330:FF:000400">
    <property type="entry name" value="Negative regulator of differentiation 1"/>
    <property type="match status" value="1"/>
</dbReference>
<dbReference type="Pfam" id="PF10378">
    <property type="entry name" value="RRM"/>
    <property type="match status" value="1"/>
</dbReference>
<dbReference type="InterPro" id="IPR012677">
    <property type="entry name" value="Nucleotide-bd_a/b_plait_sf"/>
</dbReference>
<feature type="compositionally biased region" description="Polar residues" evidence="3">
    <location>
        <begin position="283"/>
        <end position="293"/>
    </location>
</feature>
<feature type="compositionally biased region" description="Low complexity" evidence="3">
    <location>
        <begin position="868"/>
        <end position="888"/>
    </location>
</feature>
<dbReference type="InterPro" id="IPR018835">
    <property type="entry name" value="RNA-binding_domain_put"/>
</dbReference>
<feature type="region of interest" description="Disordered" evidence="3">
    <location>
        <begin position="830"/>
        <end position="892"/>
    </location>
</feature>
<dbReference type="Gene3D" id="3.30.70.330">
    <property type="match status" value="2"/>
</dbReference>
<organism evidence="5 6">
    <name type="scientific">Kluyveromyces dobzhanskii CBS 2104</name>
    <dbReference type="NCBI Taxonomy" id="1427455"/>
    <lineage>
        <taxon>Eukaryota</taxon>
        <taxon>Fungi</taxon>
        <taxon>Dikarya</taxon>
        <taxon>Ascomycota</taxon>
        <taxon>Saccharomycotina</taxon>
        <taxon>Saccharomycetes</taxon>
        <taxon>Saccharomycetales</taxon>
        <taxon>Saccharomycetaceae</taxon>
        <taxon>Kluyveromyces</taxon>
    </lineage>
</organism>
<dbReference type="InterPro" id="IPR000504">
    <property type="entry name" value="RRM_dom"/>
</dbReference>
<feature type="compositionally biased region" description="Polar residues" evidence="3">
    <location>
        <begin position="1068"/>
        <end position="1101"/>
    </location>
</feature>
<dbReference type="GO" id="GO:0010494">
    <property type="term" value="C:cytoplasmic stress granule"/>
    <property type="evidence" value="ECO:0007669"/>
    <property type="project" value="TreeGrafter"/>
</dbReference>
<feature type="region of interest" description="Disordered" evidence="3">
    <location>
        <begin position="269"/>
        <end position="301"/>
    </location>
</feature>
<sequence length="1142" mass="126489">MNPGAGAGAGASANPYQTSMIYGRPSVGYEQQMYDGANRGGAPVHAPQYIYYTNRAGSIPGAVSGSIPGSIPGTVSIPQTPFDPVYGVTLLPSHLLIGSPFINTPQSGGPGSGAGSNGIMNMRNPSYKSFFPPAPKLRPAPTGRSKRSKKKNSMSQQHFYDSTGYGENNFGPESTPYGFASRPQSFSASTSGSTLGPRSRPEEFDSESMVEFRYSILPKGNDTYRSRSLLFSNVNPEVDLPEFLQTVAKNYPIESIYKINDNKCAKEVEKDINSSSENDETQEGIQQEKTTSESIEENTVRTDEVPRSSYLLSFFAKETCLDFYNNLLQRYADIKNAVKSDNLSLNFVKIQDDEDWIAQLKEKVISMGASRSLYVEFTDDGVTADSLWDTLPLLKDSAKYVVINADIVSSDERRKHFGSHYCLLHLLSVSMALEVKELLETRNKFISKTAFALPTSTSDQDTRRNSSISLRHDSNSQIFSAGSRSRSRSSNVSLPLSEHTSTVSTDLSSSNSEEFGGNLSWSTLAVDPSEYGKPPVKEYNHHLNSWILSKPAAVYMHTTGTNKISYSNLSDDVDPLSASNHETVPQQMLVNDYQYVMEPLMPPQITQTIQNQYSKSIQAVNAGMEHRTVYIGNINPRSKPEDICNVVRGGILQHVKWVSHKRICFVTFVETAAAVQFYANTTLEPIILHGNVLKVGWGQNPGPLPKNIALAVTVGASRNVYVSLPDKAFKDKFMNDPQFEEFQKKYKIPNITQLKSDFGSYGAMEQVNFHPDGHCCWINFMSISSAIKLVEEYSATKRNIFHEKTDGRYVGLIIGYGKDRCGNINKNLVFNKSNKSRNHGHNLQNNGGNRGRRQQKQTAATRSSPNGNLRHSSTSNTSLSNNKPPNSNENRKSFLSLGVDVDFAEGLGISISPRVEKGHGSSDIEDEGEEEDVEVDKEKGVTDALETSGNEVDHTKIMNGRYAADIAEENLQADSESDSGSLYSSSSSSDVDIIVNAPSPILGESHSFTHVQETPRRQHRNFNRSRQNDKHGRPQQQQQFQAHPQYLNVAHQHFQPPQYQQFPQTPQRFSNSFVPSSTNGTTHNSRHSSFAGTNSRRNSTKPLAGSDVMTRYLEQLHHNTFVYAANILGATQDPVFYDEDNV</sequence>
<dbReference type="Pfam" id="PF10567">
    <property type="entry name" value="Nab6_mRNP_bdg"/>
    <property type="match status" value="1"/>
</dbReference>
<dbReference type="SMART" id="SM00360">
    <property type="entry name" value="RRM"/>
    <property type="match status" value="1"/>
</dbReference>
<keyword evidence="6" id="KW-1185">Reference proteome</keyword>
<comment type="caution">
    <text evidence="5">The sequence shown here is derived from an EMBL/GenBank/DDBJ whole genome shotgun (WGS) entry which is preliminary data.</text>
</comment>
<dbReference type="PANTHER" id="PTHR14089:SF10">
    <property type="entry name" value="RNA-BINDING PROTEIN NAB6"/>
    <property type="match status" value="1"/>
</dbReference>
<dbReference type="InterPro" id="IPR039171">
    <property type="entry name" value="Cwc2/Slt11"/>
</dbReference>
<evidence type="ECO:0000259" key="4">
    <source>
        <dbReference type="PROSITE" id="PS50102"/>
    </source>
</evidence>
<feature type="compositionally biased region" description="Acidic residues" evidence="3">
    <location>
        <begin position="923"/>
        <end position="935"/>
    </location>
</feature>
<feature type="compositionally biased region" description="Low complexity" evidence="3">
    <location>
        <begin position="500"/>
        <end position="512"/>
    </location>
</feature>
<feature type="region of interest" description="Disordered" evidence="3">
    <location>
        <begin position="913"/>
        <end position="956"/>
    </location>
</feature>
<dbReference type="AlphaFoldDB" id="A0A0A8L323"/>
<name>A0A0A8L323_9SACH</name>
<dbReference type="GO" id="GO:0003729">
    <property type="term" value="F:mRNA binding"/>
    <property type="evidence" value="ECO:0007669"/>
    <property type="project" value="UniProtKB-ARBA"/>
</dbReference>
<evidence type="ECO:0000313" key="5">
    <source>
        <dbReference type="EMBL" id="CDO93458.1"/>
    </source>
</evidence>
<dbReference type="EMBL" id="CCBQ010000025">
    <property type="protein sequence ID" value="CDO93458.1"/>
    <property type="molecule type" value="Genomic_DNA"/>
</dbReference>
<evidence type="ECO:0000256" key="2">
    <source>
        <dbReference type="PROSITE-ProRule" id="PRU00176"/>
    </source>
</evidence>
<feature type="domain" description="RRM" evidence="4">
    <location>
        <begin position="627"/>
        <end position="700"/>
    </location>
</feature>
<dbReference type="PANTHER" id="PTHR14089">
    <property type="entry name" value="PRE-MRNA-SPLICING FACTOR RBM22"/>
    <property type="match status" value="1"/>
</dbReference>
<proteinExistence type="predicted"/>
<evidence type="ECO:0000313" key="6">
    <source>
        <dbReference type="Proteomes" id="UP000031516"/>
    </source>
</evidence>
<dbReference type="OrthoDB" id="6407164at2759"/>
<feature type="region of interest" description="Disordered" evidence="3">
    <location>
        <begin position="130"/>
        <end position="207"/>
    </location>
</feature>
<reference evidence="5 6" key="1">
    <citation type="submission" date="2014-03" db="EMBL/GenBank/DDBJ databases">
        <title>The genome of Kluyveromyces dobzhanskii.</title>
        <authorList>
            <person name="Nystedt B."/>
            <person name="Astrom S."/>
        </authorList>
    </citation>
    <scope>NUCLEOTIDE SEQUENCE [LARGE SCALE GENOMIC DNA]</scope>
    <source>
        <strain evidence="5 6">CBS 2104</strain>
    </source>
</reference>
<accession>A0A0A8L323</accession>